<evidence type="ECO:0000313" key="13">
    <source>
        <dbReference type="EnsemblProtists" id="EKX52101"/>
    </source>
</evidence>
<comment type="similarity">
    <text evidence="3 12">Belongs to the glycosyltransferase 22 family.</text>
</comment>
<evidence type="ECO:0000256" key="1">
    <source>
        <dbReference type="ARBA" id="ARBA00004477"/>
    </source>
</evidence>
<keyword evidence="7 12" id="KW-0256">Endoplasmic reticulum</keyword>
<evidence type="ECO:0000256" key="7">
    <source>
        <dbReference type="ARBA" id="ARBA00022824"/>
    </source>
</evidence>
<reference evidence="14" key="1">
    <citation type="journal article" date="2012" name="Nature">
        <title>Algal genomes reveal evolutionary mosaicism and the fate of nucleomorphs.</title>
        <authorList>
            <consortium name="DOE Joint Genome Institute"/>
            <person name="Curtis B.A."/>
            <person name="Tanifuji G."/>
            <person name="Burki F."/>
            <person name="Gruber A."/>
            <person name="Irimia M."/>
            <person name="Maruyama S."/>
            <person name="Arias M.C."/>
            <person name="Ball S.G."/>
            <person name="Gile G.H."/>
            <person name="Hirakawa Y."/>
            <person name="Hopkins J.F."/>
            <person name="Kuo A."/>
            <person name="Rensing S.A."/>
            <person name="Schmutz J."/>
            <person name="Symeonidi A."/>
            <person name="Elias M."/>
            <person name="Eveleigh R.J."/>
            <person name="Herman E.K."/>
            <person name="Klute M.J."/>
            <person name="Nakayama T."/>
            <person name="Obornik M."/>
            <person name="Reyes-Prieto A."/>
            <person name="Armbrust E.V."/>
            <person name="Aves S.J."/>
            <person name="Beiko R.G."/>
            <person name="Coutinho P."/>
            <person name="Dacks J.B."/>
            <person name="Durnford D.G."/>
            <person name="Fast N.M."/>
            <person name="Green B.R."/>
            <person name="Grisdale C.J."/>
            <person name="Hempel F."/>
            <person name="Henrissat B."/>
            <person name="Hoppner M.P."/>
            <person name="Ishida K."/>
            <person name="Kim E."/>
            <person name="Koreny L."/>
            <person name="Kroth P.G."/>
            <person name="Liu Y."/>
            <person name="Malik S.B."/>
            <person name="Maier U.G."/>
            <person name="McRose D."/>
            <person name="Mock T."/>
            <person name="Neilson J.A."/>
            <person name="Onodera N.T."/>
            <person name="Poole A.M."/>
            <person name="Pritham E.J."/>
            <person name="Richards T.A."/>
            <person name="Rocap G."/>
            <person name="Roy S.W."/>
            <person name="Sarai C."/>
            <person name="Schaack S."/>
            <person name="Shirato S."/>
            <person name="Slamovits C.H."/>
            <person name="Spencer D.F."/>
            <person name="Suzuki S."/>
            <person name="Worden A.Z."/>
            <person name="Zauner S."/>
            <person name="Barry K."/>
            <person name="Bell C."/>
            <person name="Bharti A.K."/>
            <person name="Crow J.A."/>
            <person name="Grimwood J."/>
            <person name="Kramer R."/>
            <person name="Lindquist E."/>
            <person name="Lucas S."/>
            <person name="Salamov A."/>
            <person name="McFadden G.I."/>
            <person name="Lane C.E."/>
            <person name="Keeling P.J."/>
            <person name="Gray M.W."/>
            <person name="Grigoriev I.V."/>
            <person name="Archibald J.M."/>
        </authorList>
    </citation>
    <scope>NUCLEOTIDE SEQUENCE</scope>
    <source>
        <strain evidence="14">CCMP2712</strain>
    </source>
</reference>
<sequence>MIQLAVLQIYMSPFTKVEESFNVQAMHDMIFERQNLDRYDHFQFPGVVPRTFIGAFINAILASPICLLFESIYAPRVISLFVCRMVLAALSVYSLATFRFQVEKKFGKIVSACFAVVCSIQFHLLFYCSRPLPNTYASIFVNLAFASWLKEQYEVLFSILAFAAIVFRSELVVLAAPIFVSLVVLRSYLPLSSPSLTRALLQEIFKSLCRHQVLQFDSLLWRRWLWPEGEVFYFNTILNKSSQWGVMPWHWYFSSALPRSMMGTLFLLPGGLIYTERMRPFFFPVLAFICLYSFLPHKELRFIIYALPIFNCVVAMELARLYLNRNKESMMDKLRSPKFFFRAAVTMIVLNVSATFGFTRVASKNYPGGDALILLHEMERQNVTSGLRPFVHIDVPAAQQGISRFLEMSSPWRKGG</sequence>
<evidence type="ECO:0000256" key="4">
    <source>
        <dbReference type="ARBA" id="ARBA00022676"/>
    </source>
</evidence>
<evidence type="ECO:0000256" key="5">
    <source>
        <dbReference type="ARBA" id="ARBA00022679"/>
    </source>
</evidence>
<feature type="transmembrane region" description="Helical" evidence="12">
    <location>
        <begin position="156"/>
        <end position="185"/>
    </location>
</feature>
<dbReference type="AlphaFoldDB" id="A0A0C3U7G3"/>
<dbReference type="Pfam" id="PF03901">
    <property type="entry name" value="Glyco_transf_22"/>
    <property type="match status" value="1"/>
</dbReference>
<comment type="catalytic activity">
    <reaction evidence="11">
        <text>an alpha-D-Man-(1-&gt;2)-alpha-D-Man-(1-&gt;2)-alpha-D-Man-(1-&gt;3)-[alpha-D-Man-(1-&gt;2)-alpha-D-Man-(1-&gt;3)-alpha-D-Man-(1-&gt;6)]-beta-D-Man-(1-&gt;4)-beta-D-GlcNAc-(1-&gt;4)-alpha-D-GlcNAc-diphospho-di-trans,poly-cis-dolichol + a di-trans,poly-cis-dolichyl beta-D-mannosyl phosphate = an alpha-D-Man-(1-&gt;2)-alpha-D-Man-(1-&gt;2)-alpha-D-Man-(1-&gt;3)-[alpha-D-Man-(1-&gt;2)-alpha-D-Man-(1-&gt;3)-[alpha-D-Man-(1-&gt;6)]-alpha-D-Man-(1-&gt;6)]-beta-D-Man-(1-&gt;4)-beta-D-GlcNAc-(1-&gt;4)-alpha-D-GlcNAc-diphospho-di-trans,poly-cis-dolichol + a di-trans,poly-cis-dolichyl phosphate + H(+)</text>
        <dbReference type="Rhea" id="RHEA:29535"/>
        <dbReference type="Rhea" id="RHEA-COMP:19498"/>
        <dbReference type="Rhea" id="RHEA-COMP:19501"/>
        <dbReference type="Rhea" id="RHEA-COMP:19518"/>
        <dbReference type="Rhea" id="RHEA-COMP:19519"/>
        <dbReference type="ChEBI" id="CHEBI:15378"/>
        <dbReference type="ChEBI" id="CHEBI:57683"/>
        <dbReference type="ChEBI" id="CHEBI:58211"/>
        <dbReference type="ChEBI" id="CHEBI:132517"/>
        <dbReference type="ChEBI" id="CHEBI:132519"/>
        <dbReference type="EC" id="2.4.1.260"/>
    </reaction>
    <physiologicalReaction direction="left-to-right" evidence="11">
        <dbReference type="Rhea" id="RHEA:29536"/>
    </physiologicalReaction>
</comment>
<evidence type="ECO:0000256" key="6">
    <source>
        <dbReference type="ARBA" id="ARBA00022692"/>
    </source>
</evidence>
<keyword evidence="8 12" id="KW-1133">Transmembrane helix</keyword>
<dbReference type="PANTHER" id="PTHR22760:SF1">
    <property type="entry name" value="DOL-P-MAN:MAN(7)GLCNAC(2)-PP-DOL ALPHA-1,6-MANNOSYLTRANSFERASE"/>
    <property type="match status" value="1"/>
</dbReference>
<reference evidence="14" key="2">
    <citation type="submission" date="2012-11" db="EMBL/GenBank/DDBJ databases">
        <authorList>
            <person name="Kuo A."/>
            <person name="Curtis B.A."/>
            <person name="Tanifuji G."/>
            <person name="Burki F."/>
            <person name="Gruber A."/>
            <person name="Irimia M."/>
            <person name="Maruyama S."/>
            <person name="Arias M.C."/>
            <person name="Ball S.G."/>
            <person name="Gile G.H."/>
            <person name="Hirakawa Y."/>
            <person name="Hopkins J.F."/>
            <person name="Rensing S.A."/>
            <person name="Schmutz J."/>
            <person name="Symeonidi A."/>
            <person name="Elias M."/>
            <person name="Eveleigh R.J."/>
            <person name="Herman E.K."/>
            <person name="Klute M.J."/>
            <person name="Nakayama T."/>
            <person name="Obornik M."/>
            <person name="Reyes-Prieto A."/>
            <person name="Armbrust E.V."/>
            <person name="Aves S.J."/>
            <person name="Beiko R.G."/>
            <person name="Coutinho P."/>
            <person name="Dacks J.B."/>
            <person name="Durnford D.G."/>
            <person name="Fast N.M."/>
            <person name="Green B.R."/>
            <person name="Grisdale C."/>
            <person name="Hempe F."/>
            <person name="Henrissat B."/>
            <person name="Hoppner M.P."/>
            <person name="Ishida K.-I."/>
            <person name="Kim E."/>
            <person name="Koreny L."/>
            <person name="Kroth P.G."/>
            <person name="Liu Y."/>
            <person name="Malik S.-B."/>
            <person name="Maier U.G."/>
            <person name="McRose D."/>
            <person name="Mock T."/>
            <person name="Neilson J.A."/>
            <person name="Onodera N.T."/>
            <person name="Poole A.M."/>
            <person name="Pritham E.J."/>
            <person name="Richards T.A."/>
            <person name="Rocap G."/>
            <person name="Roy S.W."/>
            <person name="Sarai C."/>
            <person name="Schaack S."/>
            <person name="Shirato S."/>
            <person name="Slamovits C.H."/>
            <person name="Spencer D.F."/>
            <person name="Suzuki S."/>
            <person name="Worden A.Z."/>
            <person name="Zauner S."/>
            <person name="Barry K."/>
            <person name="Bell C."/>
            <person name="Bharti A.K."/>
            <person name="Crow J.A."/>
            <person name="Grimwood J."/>
            <person name="Kramer R."/>
            <person name="Lindquist E."/>
            <person name="Lucas S."/>
            <person name="Salamov A."/>
            <person name="McFadden G.I."/>
            <person name="Lane C.E."/>
            <person name="Keeling P.J."/>
            <person name="Gray M.W."/>
            <person name="Grigoriev I.V."/>
            <person name="Archibald J.M."/>
        </authorList>
    </citation>
    <scope>NUCLEOTIDE SEQUENCE</scope>
    <source>
        <strain evidence="14">CCMP2712</strain>
    </source>
</reference>
<keyword evidence="9 12" id="KW-0472">Membrane</keyword>
<evidence type="ECO:0000256" key="8">
    <source>
        <dbReference type="ARBA" id="ARBA00022989"/>
    </source>
</evidence>
<dbReference type="Proteomes" id="UP000011087">
    <property type="component" value="Unassembled WGS sequence"/>
</dbReference>
<dbReference type="GO" id="GO:0006487">
    <property type="term" value="P:protein N-linked glycosylation"/>
    <property type="evidence" value="ECO:0007669"/>
    <property type="project" value="TreeGrafter"/>
</dbReference>
<keyword evidence="4 12" id="KW-0328">Glycosyltransferase</keyword>
<feature type="transmembrane region" description="Helical" evidence="12">
    <location>
        <begin position="52"/>
        <end position="72"/>
    </location>
</feature>
<dbReference type="OMA" id="WWVEVRM"/>
<keyword evidence="6 12" id="KW-0812">Transmembrane</keyword>
<dbReference type="UniPathway" id="UPA00378"/>
<proteinExistence type="inferred from homology"/>
<dbReference type="EnsemblProtists" id="EKX52101">
    <property type="protein sequence ID" value="EKX52101"/>
    <property type="gene ID" value="GUITHDRAFT_65500"/>
</dbReference>
<evidence type="ECO:0000256" key="10">
    <source>
        <dbReference type="ARBA" id="ARBA00044721"/>
    </source>
</evidence>
<accession>A0A0C3U7G3</accession>
<dbReference type="InterPro" id="IPR005599">
    <property type="entry name" value="GPI_mannosylTrfase"/>
</dbReference>
<dbReference type="GO" id="GO:0005789">
    <property type="term" value="C:endoplasmic reticulum membrane"/>
    <property type="evidence" value="ECO:0007669"/>
    <property type="project" value="UniProtKB-SubCell"/>
</dbReference>
<feature type="transmembrane region" description="Helical" evidence="12">
    <location>
        <begin position="302"/>
        <end position="319"/>
    </location>
</feature>
<feature type="transmembrane region" description="Helical" evidence="12">
    <location>
        <begin position="78"/>
        <end position="97"/>
    </location>
</feature>
<keyword evidence="14" id="KW-1185">Reference proteome</keyword>
<evidence type="ECO:0000256" key="9">
    <source>
        <dbReference type="ARBA" id="ARBA00023136"/>
    </source>
</evidence>
<comment type="function">
    <text evidence="10">Mannosyltransferase that operates in the biosynthetic pathway of dolichol-linked oligosaccharides, the glycan precursors employed in protein asparagine (N)-glycosylation. The assembly of dolichol-linked oligosaccharides begins on the cytosolic side of the endoplasmic reticulum membrane and finishes in its lumen. The sequential addition of sugars to dolichol pyrophosphate produces dolichol-linked oligosaccharides containing fourteen sugars, including two GlcNAcs, nine mannoses and three glucoses. Once assembled, the oligosaccharide is transferred from the lipid to nascent proteins by oligosaccharyltransferases. In the lumen of the endoplasmic reticulum, adds the eighth mannose residue in an alpha-1,6 linkage onto Man(7)GlcNAc(2)-PP-dolichol to produce Man(8)GlcNAc(2)-PP-dolichol.</text>
</comment>
<evidence type="ECO:0000313" key="14">
    <source>
        <dbReference type="Proteomes" id="UP000011087"/>
    </source>
</evidence>
<evidence type="ECO:0000256" key="2">
    <source>
        <dbReference type="ARBA" id="ARBA00004922"/>
    </source>
</evidence>
<name>A0A0C3U7G3_GUITC</name>
<evidence type="ECO:0000256" key="3">
    <source>
        <dbReference type="ARBA" id="ARBA00007063"/>
    </source>
</evidence>
<evidence type="ECO:0000256" key="12">
    <source>
        <dbReference type="RuleBase" id="RU363075"/>
    </source>
</evidence>
<organism evidence="13 14">
    <name type="scientific">Guillardia theta (strain CCMP2712)</name>
    <name type="common">Cryptophyte</name>
    <dbReference type="NCBI Taxonomy" id="905079"/>
    <lineage>
        <taxon>Eukaryota</taxon>
        <taxon>Cryptophyceae</taxon>
        <taxon>Pyrenomonadales</taxon>
        <taxon>Geminigeraceae</taxon>
        <taxon>Guillardia</taxon>
    </lineage>
</organism>
<feature type="transmembrane region" description="Helical" evidence="12">
    <location>
        <begin position="249"/>
        <end position="268"/>
    </location>
</feature>
<feature type="transmembrane region" description="Helical" evidence="12">
    <location>
        <begin position="133"/>
        <end position="149"/>
    </location>
</feature>
<protein>
    <recommendedName>
        <fullName evidence="12">Mannosyltransferase</fullName>
        <ecNumber evidence="12">2.4.1.-</ecNumber>
    </recommendedName>
</protein>
<dbReference type="GO" id="GO:0052917">
    <property type="term" value="F:dol-P-Man:Man(7)GlcNAc(2)-PP-Dol alpha-1,6-mannosyltransferase activity"/>
    <property type="evidence" value="ECO:0007669"/>
    <property type="project" value="UniProtKB-EC"/>
</dbReference>
<feature type="transmembrane region" description="Helical" evidence="12">
    <location>
        <begin position="339"/>
        <end position="358"/>
    </location>
</feature>
<feature type="transmembrane region" description="Helical" evidence="12">
    <location>
        <begin position="280"/>
        <end position="296"/>
    </location>
</feature>
<comment type="subcellular location">
    <subcellularLocation>
        <location evidence="1 12">Endoplasmic reticulum membrane</location>
        <topology evidence="1 12">Multi-pass membrane protein</topology>
    </subcellularLocation>
</comment>
<reference evidence="13" key="3">
    <citation type="submission" date="2015-06" db="UniProtKB">
        <authorList>
            <consortium name="EnsemblProtists"/>
        </authorList>
    </citation>
    <scope>IDENTIFICATION</scope>
</reference>
<comment type="pathway">
    <text evidence="2">Protein modification; protein glycosylation.</text>
</comment>
<dbReference type="PANTHER" id="PTHR22760">
    <property type="entry name" value="GLYCOSYLTRANSFERASE"/>
    <property type="match status" value="1"/>
</dbReference>
<keyword evidence="5" id="KW-0808">Transferase</keyword>
<evidence type="ECO:0000256" key="11">
    <source>
        <dbReference type="ARBA" id="ARBA00048899"/>
    </source>
</evidence>
<dbReference type="EC" id="2.4.1.-" evidence="12"/>